<feature type="domain" description="T-SNARE coiled-coil homology" evidence="12">
    <location>
        <begin position="100"/>
        <end position="165"/>
    </location>
</feature>
<evidence type="ECO:0000256" key="8">
    <source>
        <dbReference type="ARBA" id="ARBA00023054"/>
    </source>
</evidence>
<evidence type="ECO:0000256" key="3">
    <source>
        <dbReference type="ARBA" id="ARBA00022448"/>
    </source>
</evidence>
<dbReference type="VEuPathDB" id="FungiDB:T551_01471"/>
<dbReference type="Proteomes" id="UP000053447">
    <property type="component" value="Unassembled WGS sequence"/>
</dbReference>
<evidence type="ECO:0000256" key="11">
    <source>
        <dbReference type="SAM" id="Phobius"/>
    </source>
</evidence>
<dbReference type="GO" id="GO:0006886">
    <property type="term" value="P:intracellular protein transport"/>
    <property type="evidence" value="ECO:0007669"/>
    <property type="project" value="TreeGrafter"/>
</dbReference>
<evidence type="ECO:0000256" key="7">
    <source>
        <dbReference type="ARBA" id="ARBA00023034"/>
    </source>
</evidence>
<evidence type="ECO:0000259" key="12">
    <source>
        <dbReference type="SMART" id="SM00397"/>
    </source>
</evidence>
<dbReference type="OrthoDB" id="10251371at2759"/>
<dbReference type="GO" id="GO:0048278">
    <property type="term" value="P:vesicle docking"/>
    <property type="evidence" value="ECO:0007669"/>
    <property type="project" value="TreeGrafter"/>
</dbReference>
<evidence type="ECO:0000256" key="6">
    <source>
        <dbReference type="ARBA" id="ARBA00022989"/>
    </source>
</evidence>
<evidence type="ECO:0000256" key="5">
    <source>
        <dbReference type="ARBA" id="ARBA00022927"/>
    </source>
</evidence>
<dbReference type="SUPFAM" id="SSF47661">
    <property type="entry name" value="t-snare proteins"/>
    <property type="match status" value="1"/>
</dbReference>
<comment type="subcellular location">
    <subcellularLocation>
        <location evidence="1">Golgi apparatus membrane</location>
        <topology evidence="1">Single-pass type IV membrane protein</topology>
    </subcellularLocation>
</comment>
<keyword evidence="3" id="KW-0813">Transport</keyword>
<evidence type="ECO:0000256" key="10">
    <source>
        <dbReference type="SAM" id="MobiDB-lite"/>
    </source>
</evidence>
<reference evidence="14" key="1">
    <citation type="journal article" date="2016" name="Nat. Commun.">
        <title>Genome analysis of three Pneumocystis species reveals adaptation mechanisms to life exclusively in mammalian hosts.</title>
        <authorList>
            <person name="Ma L."/>
            <person name="Chen Z."/>
            <person name="Huang D.W."/>
            <person name="Kutty G."/>
            <person name="Ishihara M."/>
            <person name="Wang H."/>
            <person name="Abouelleil A."/>
            <person name="Bishop L."/>
            <person name="Davey E."/>
            <person name="Deng R."/>
            <person name="Deng X."/>
            <person name="Fan L."/>
            <person name="Fantoni G."/>
            <person name="Fitzgerald M."/>
            <person name="Gogineni E."/>
            <person name="Goldberg J.M."/>
            <person name="Handley G."/>
            <person name="Hu X."/>
            <person name="Huber C."/>
            <person name="Jiao X."/>
            <person name="Jones K."/>
            <person name="Levin J.Z."/>
            <person name="Liu Y."/>
            <person name="Macdonald P."/>
            <person name="Melnikov A."/>
            <person name="Raley C."/>
            <person name="Sassi M."/>
            <person name="Sherman B.T."/>
            <person name="Song X."/>
            <person name="Sykes S."/>
            <person name="Tran B."/>
            <person name="Walsh L."/>
            <person name="Xia Y."/>
            <person name="Yang J."/>
            <person name="Young S."/>
            <person name="Zeng Q."/>
            <person name="Zheng X."/>
            <person name="Stephens R."/>
            <person name="Nusbaum C."/>
            <person name="Birren B.W."/>
            <person name="Azadi P."/>
            <person name="Lempicki R.A."/>
            <person name="Cuomo C.A."/>
            <person name="Kovacs J.A."/>
        </authorList>
    </citation>
    <scope>NUCLEOTIDE SEQUENCE [LARGE SCALE GENOMIC DNA]</scope>
    <source>
        <strain evidence="14">RU7</strain>
    </source>
</reference>
<dbReference type="RefSeq" id="XP_018229909.1">
    <property type="nucleotide sequence ID" value="XM_018373734.1"/>
</dbReference>
<dbReference type="GO" id="GO:0000149">
    <property type="term" value="F:SNARE binding"/>
    <property type="evidence" value="ECO:0007669"/>
    <property type="project" value="TreeGrafter"/>
</dbReference>
<keyword evidence="5" id="KW-0653">Protein transport</keyword>
<dbReference type="GO" id="GO:0005484">
    <property type="term" value="F:SNAP receptor activity"/>
    <property type="evidence" value="ECO:0007669"/>
    <property type="project" value="TreeGrafter"/>
</dbReference>
<dbReference type="SMART" id="SM00397">
    <property type="entry name" value="t_SNARE"/>
    <property type="match status" value="1"/>
</dbReference>
<accession>A0A0W4ZRB5</accession>
<dbReference type="InterPro" id="IPR000727">
    <property type="entry name" value="T_SNARE_dom"/>
</dbReference>
<gene>
    <name evidence="13" type="ORF">T551_01471</name>
</gene>
<keyword evidence="7" id="KW-0333">Golgi apparatus</keyword>
<dbReference type="Pfam" id="PF05739">
    <property type="entry name" value="SNARE"/>
    <property type="match status" value="1"/>
</dbReference>
<keyword evidence="9 11" id="KW-0472">Membrane</keyword>
<dbReference type="InterPro" id="IPR010989">
    <property type="entry name" value="SNARE"/>
</dbReference>
<name>A0A0W4ZRB5_PNEJ7</name>
<dbReference type="GO" id="GO:0006906">
    <property type="term" value="P:vesicle fusion"/>
    <property type="evidence" value="ECO:0007669"/>
    <property type="project" value="TreeGrafter"/>
</dbReference>
<keyword evidence="8" id="KW-0175">Coiled coil</keyword>
<evidence type="ECO:0000256" key="4">
    <source>
        <dbReference type="ARBA" id="ARBA00022692"/>
    </source>
</evidence>
<evidence type="ECO:0000256" key="2">
    <source>
        <dbReference type="ARBA" id="ARBA00009063"/>
    </source>
</evidence>
<dbReference type="GO" id="GO:0000139">
    <property type="term" value="C:Golgi membrane"/>
    <property type="evidence" value="ECO:0007669"/>
    <property type="project" value="UniProtKB-SubCell"/>
</dbReference>
<feature type="region of interest" description="Disordered" evidence="10">
    <location>
        <begin position="62"/>
        <end position="85"/>
    </location>
</feature>
<dbReference type="InterPro" id="IPR045242">
    <property type="entry name" value="Syntaxin"/>
</dbReference>
<protein>
    <recommendedName>
        <fullName evidence="12">t-SNARE coiled-coil homology domain-containing protein</fullName>
    </recommendedName>
</protein>
<evidence type="ECO:0000313" key="13">
    <source>
        <dbReference type="EMBL" id="KTW30919.1"/>
    </source>
</evidence>
<organism evidence="13 14">
    <name type="scientific">Pneumocystis jirovecii (strain RU7)</name>
    <name type="common">Human pneumocystis pneumonia agent</name>
    <dbReference type="NCBI Taxonomy" id="1408657"/>
    <lineage>
        <taxon>Eukaryota</taxon>
        <taxon>Fungi</taxon>
        <taxon>Dikarya</taxon>
        <taxon>Ascomycota</taxon>
        <taxon>Taphrinomycotina</taxon>
        <taxon>Pneumocystomycetes</taxon>
        <taxon>Pneumocystaceae</taxon>
        <taxon>Pneumocystis</taxon>
    </lineage>
</organism>
<keyword evidence="6 11" id="KW-1133">Transmembrane helix</keyword>
<dbReference type="PANTHER" id="PTHR19957:SF83">
    <property type="entry name" value="SYNTAXIN-16"/>
    <property type="match status" value="1"/>
</dbReference>
<comment type="similarity">
    <text evidence="2">Belongs to the syntaxin family.</text>
</comment>
<dbReference type="EMBL" id="LFWA01000006">
    <property type="protein sequence ID" value="KTW30919.1"/>
    <property type="molecule type" value="Genomic_DNA"/>
</dbReference>
<comment type="caution">
    <text evidence="13">The sequence shown here is derived from an EMBL/GenBank/DDBJ whole genome shotgun (WGS) entry which is preliminary data.</text>
</comment>
<dbReference type="PANTHER" id="PTHR19957">
    <property type="entry name" value="SYNTAXIN"/>
    <property type="match status" value="1"/>
</dbReference>
<dbReference type="AlphaFoldDB" id="A0A0W4ZRB5"/>
<feature type="transmembrane region" description="Helical" evidence="11">
    <location>
        <begin position="177"/>
        <end position="194"/>
    </location>
</feature>
<dbReference type="STRING" id="1408657.A0A0W4ZRB5"/>
<evidence type="ECO:0000256" key="9">
    <source>
        <dbReference type="ARBA" id="ARBA00023136"/>
    </source>
</evidence>
<dbReference type="Gene3D" id="1.20.5.110">
    <property type="match status" value="1"/>
</dbReference>
<dbReference type="GeneID" id="28939989"/>
<dbReference type="GO" id="GO:0031201">
    <property type="term" value="C:SNARE complex"/>
    <property type="evidence" value="ECO:0007669"/>
    <property type="project" value="TreeGrafter"/>
</dbReference>
<keyword evidence="4 11" id="KW-0812">Transmembrane</keyword>
<evidence type="ECO:0000256" key="1">
    <source>
        <dbReference type="ARBA" id="ARBA00004409"/>
    </source>
</evidence>
<keyword evidence="14" id="KW-1185">Reference proteome</keyword>
<evidence type="ECO:0000313" key="14">
    <source>
        <dbReference type="Proteomes" id="UP000053447"/>
    </source>
</evidence>
<sequence>MLPGRCQDLIRTVVPRHGATPTEAAIARNVQTALANKVQAENMLFKKKQSLYLQQLHRGSGHTGALTDTYGKSVPKEEGVPITGRSVREGCPEDGQMLVVQRESEEEIARRERDIMDIAKRILELSDIFKEIQSVVTDQGWGEFVTNIENTGESMCEASKELSKAEAYQRKSRKRKCIFLLSLVVLGLFIVFLTKSSK</sequence>
<proteinExistence type="inferred from homology"/>